<protein>
    <submittedName>
        <fullName evidence="8">M48 family metalloprotease</fullName>
    </submittedName>
</protein>
<dbReference type="Gene3D" id="3.30.2010.10">
    <property type="entry name" value="Metalloproteases ('zincins'), catalytic domain"/>
    <property type="match status" value="1"/>
</dbReference>
<evidence type="ECO:0000313" key="8">
    <source>
        <dbReference type="EMBL" id="QNR23421.1"/>
    </source>
</evidence>
<dbReference type="RefSeq" id="WP_210757952.1">
    <property type="nucleotide sequence ID" value="NZ_CP060139.1"/>
</dbReference>
<dbReference type="InterPro" id="IPR001915">
    <property type="entry name" value="Peptidase_M48"/>
</dbReference>
<evidence type="ECO:0000256" key="1">
    <source>
        <dbReference type="ARBA" id="ARBA00001947"/>
    </source>
</evidence>
<name>A0A7H0VCH3_9FLAO</name>
<evidence type="ECO:0000256" key="2">
    <source>
        <dbReference type="ARBA" id="ARBA00022670"/>
    </source>
</evidence>
<dbReference type="KEGG" id="chyd:H4K34_13685"/>
<keyword evidence="6 8" id="KW-0482">Metalloprotease</keyword>
<evidence type="ECO:0000259" key="7">
    <source>
        <dbReference type="Pfam" id="PF01435"/>
    </source>
</evidence>
<reference evidence="8 9" key="1">
    <citation type="submission" date="2020-08" db="EMBL/GenBank/DDBJ databases">
        <title>Croceimicrobium hydrocarbonivorans gen. nov., sp. nov., a novel marine bacterium isolated from a bacterial consortium that degrades polyethylene terephthalate.</title>
        <authorList>
            <person name="Liu R."/>
        </authorList>
    </citation>
    <scope>NUCLEOTIDE SEQUENCE [LARGE SCALE GENOMIC DNA]</scope>
    <source>
        <strain evidence="8 9">A20-9</strain>
    </source>
</reference>
<dbReference type="GO" id="GO:0046872">
    <property type="term" value="F:metal ion binding"/>
    <property type="evidence" value="ECO:0007669"/>
    <property type="project" value="UniProtKB-KW"/>
</dbReference>
<dbReference type="GO" id="GO:0004222">
    <property type="term" value="F:metalloendopeptidase activity"/>
    <property type="evidence" value="ECO:0007669"/>
    <property type="project" value="InterPro"/>
</dbReference>
<dbReference type="PANTHER" id="PTHR22726">
    <property type="entry name" value="METALLOENDOPEPTIDASE OMA1"/>
    <property type="match status" value="1"/>
</dbReference>
<gene>
    <name evidence="8" type="ORF">H4K34_13685</name>
</gene>
<dbReference type="EMBL" id="CP060139">
    <property type="protein sequence ID" value="QNR23421.1"/>
    <property type="molecule type" value="Genomic_DNA"/>
</dbReference>
<evidence type="ECO:0000313" key="9">
    <source>
        <dbReference type="Proteomes" id="UP000516305"/>
    </source>
</evidence>
<dbReference type="GO" id="GO:0051603">
    <property type="term" value="P:proteolysis involved in protein catabolic process"/>
    <property type="evidence" value="ECO:0007669"/>
    <property type="project" value="TreeGrafter"/>
</dbReference>
<accession>A0A7H0VCH3</accession>
<keyword evidence="4" id="KW-0378">Hydrolase</keyword>
<dbReference type="GO" id="GO:0016020">
    <property type="term" value="C:membrane"/>
    <property type="evidence" value="ECO:0007669"/>
    <property type="project" value="TreeGrafter"/>
</dbReference>
<dbReference type="Proteomes" id="UP000516305">
    <property type="component" value="Chromosome"/>
</dbReference>
<dbReference type="AlphaFoldDB" id="A0A7H0VCH3"/>
<sequence>MYPLLLGLVFACLSPRVHAQNDDLKTVHSPLFAGENWPEDLKKDWLAKIGEKVGEDGQIHIDESDAASYDDFWLLQFSFIQHMLSNGNMVFDDSITHYLNGLADRVFVNEPDLRKKLRFYTYRSDESNAFCIADGMIFINTALIARCSGEEELAFIMAHEAAHFALEHSYEEFKQRSSLQDIDWLTSADAIDYYLQALERSQEQESAADLWASSLVTKLFSKKHAEQALKDLHYSQYPFQREALKQHPLFGDLNLSLPASYYLADTPAYSENLDYPYKELTHPSIGERIKGIAKIEQASGGEVGFKSNEKAFRAIQELARLDLISSEIDNRRIDLALYHLAAIQESHGKSPYWAYLKLKALHTLLLLKSSQSLSDNLLDISGTEGPLQSLNFQLKQLNTEDCLLIALNESKRIEIEFPTNEFLKNWSREYIGLYFYSDIESWNRLLYSGRRLNISDTINYIDQELKTLVEKSAIPELKKLMPATQLQSLVQSNSKWLQDYFQKARRIRFSVVKLEISSTDEYMLNSGLGFTSEDKLRDEMTFRVESPLEKEVCILSPQIYTSSDPEQQFSQKIDAAFMEEGILKSIKNGTNLKLKAYDLYYPHYRSYEGLSYNQYVAILERLREIRFYHYLALPAPEMDFTQAWELNDTYYGSLLGYISSSSEYYIMEISDLNKGLIQKRFFEKLRSLDPENMDNLVQEINEFSYP</sequence>
<dbReference type="PANTHER" id="PTHR22726:SF1">
    <property type="entry name" value="METALLOENDOPEPTIDASE OMA1, MITOCHONDRIAL"/>
    <property type="match status" value="1"/>
</dbReference>
<organism evidence="8 9">
    <name type="scientific">Croceimicrobium hydrocarbonivorans</name>
    <dbReference type="NCBI Taxonomy" id="2761580"/>
    <lineage>
        <taxon>Bacteria</taxon>
        <taxon>Pseudomonadati</taxon>
        <taxon>Bacteroidota</taxon>
        <taxon>Flavobacteriia</taxon>
        <taxon>Flavobacteriales</taxon>
        <taxon>Owenweeksiaceae</taxon>
        <taxon>Croceimicrobium</taxon>
    </lineage>
</organism>
<proteinExistence type="predicted"/>
<keyword evidence="9" id="KW-1185">Reference proteome</keyword>
<dbReference type="InterPro" id="IPR051156">
    <property type="entry name" value="Mito/Outer_Membr_Metalloprot"/>
</dbReference>
<evidence type="ECO:0000256" key="4">
    <source>
        <dbReference type="ARBA" id="ARBA00022801"/>
    </source>
</evidence>
<keyword evidence="2 8" id="KW-0645">Protease</keyword>
<evidence type="ECO:0000256" key="6">
    <source>
        <dbReference type="ARBA" id="ARBA00023049"/>
    </source>
</evidence>
<evidence type="ECO:0000256" key="5">
    <source>
        <dbReference type="ARBA" id="ARBA00022833"/>
    </source>
</evidence>
<feature type="domain" description="Peptidase M48" evidence="7">
    <location>
        <begin position="118"/>
        <end position="294"/>
    </location>
</feature>
<evidence type="ECO:0000256" key="3">
    <source>
        <dbReference type="ARBA" id="ARBA00022723"/>
    </source>
</evidence>
<keyword evidence="5" id="KW-0862">Zinc</keyword>
<dbReference type="Pfam" id="PF01435">
    <property type="entry name" value="Peptidase_M48"/>
    <property type="match status" value="1"/>
</dbReference>
<comment type="cofactor">
    <cofactor evidence="1">
        <name>Zn(2+)</name>
        <dbReference type="ChEBI" id="CHEBI:29105"/>
    </cofactor>
</comment>
<dbReference type="CDD" id="cd07324">
    <property type="entry name" value="M48C_Oma1-like"/>
    <property type="match status" value="1"/>
</dbReference>
<keyword evidence="3" id="KW-0479">Metal-binding</keyword>